<reference evidence="2 3" key="1">
    <citation type="submission" date="2015-12" db="EMBL/GenBank/DDBJ databases">
        <title>Dictyostelia acquired genes for synthesis and detection of signals that induce cell-type specialization by lateral gene transfer from prokaryotes.</title>
        <authorList>
            <person name="Gloeckner G."/>
            <person name="Schaap P."/>
        </authorList>
    </citation>
    <scope>NUCLEOTIDE SEQUENCE [LARGE SCALE GENOMIC DNA]</scope>
    <source>
        <strain evidence="2 3">TK</strain>
    </source>
</reference>
<evidence type="ECO:0000313" key="3">
    <source>
        <dbReference type="Proteomes" id="UP000076078"/>
    </source>
</evidence>
<evidence type="ECO:0000313" key="2">
    <source>
        <dbReference type="EMBL" id="KYR01032.1"/>
    </source>
</evidence>
<sequence length="97" mass="11311">MDINNNTNESDNINNFSKNIASNNSVYNPSLNKNSNNSNSITKKKKNKSILKRYELTHTLNTIPLVDSFDYTLDSSDEEEHNEIEALKKKDYRKWQQ</sequence>
<proteinExistence type="predicted"/>
<dbReference type="Proteomes" id="UP000076078">
    <property type="component" value="Unassembled WGS sequence"/>
</dbReference>
<feature type="compositionally biased region" description="Low complexity" evidence="1">
    <location>
        <begin position="28"/>
        <end position="41"/>
    </location>
</feature>
<dbReference type="InParanoid" id="A0A152A433"/>
<organism evidence="2 3">
    <name type="scientific">Tieghemostelium lacteum</name>
    <name type="common">Slime mold</name>
    <name type="synonym">Dictyostelium lacteum</name>
    <dbReference type="NCBI Taxonomy" id="361077"/>
    <lineage>
        <taxon>Eukaryota</taxon>
        <taxon>Amoebozoa</taxon>
        <taxon>Evosea</taxon>
        <taxon>Eumycetozoa</taxon>
        <taxon>Dictyostelia</taxon>
        <taxon>Dictyosteliales</taxon>
        <taxon>Raperosteliaceae</taxon>
        <taxon>Tieghemostelium</taxon>
    </lineage>
</organism>
<comment type="caution">
    <text evidence="2">The sequence shown here is derived from an EMBL/GenBank/DDBJ whole genome shotgun (WGS) entry which is preliminary data.</text>
</comment>
<dbReference type="AlphaFoldDB" id="A0A152A433"/>
<feature type="region of interest" description="Disordered" evidence="1">
    <location>
        <begin position="1"/>
        <end position="47"/>
    </location>
</feature>
<keyword evidence="3" id="KW-1185">Reference proteome</keyword>
<evidence type="ECO:0000256" key="1">
    <source>
        <dbReference type="SAM" id="MobiDB-lite"/>
    </source>
</evidence>
<gene>
    <name evidence="2" type="ORF">DLAC_02118</name>
</gene>
<feature type="compositionally biased region" description="Low complexity" evidence="1">
    <location>
        <begin position="1"/>
        <end position="15"/>
    </location>
</feature>
<protein>
    <submittedName>
        <fullName evidence="2">Uncharacterized protein</fullName>
    </submittedName>
</protein>
<feature type="compositionally biased region" description="Polar residues" evidence="1">
    <location>
        <begin position="16"/>
        <end position="27"/>
    </location>
</feature>
<name>A0A152A433_TIELA</name>
<dbReference type="EMBL" id="LODT01000011">
    <property type="protein sequence ID" value="KYR01032.1"/>
    <property type="molecule type" value="Genomic_DNA"/>
</dbReference>
<accession>A0A152A433</accession>